<protein>
    <submittedName>
        <fullName evidence="1">Uncharacterized protein</fullName>
    </submittedName>
</protein>
<name>A0A5B6WVP8_9ROSI</name>
<evidence type="ECO:0000313" key="1">
    <source>
        <dbReference type="EMBL" id="KAA3485543.1"/>
    </source>
</evidence>
<gene>
    <name evidence="1" type="ORF">EPI10_007508</name>
</gene>
<organism evidence="1 2">
    <name type="scientific">Gossypium australe</name>
    <dbReference type="NCBI Taxonomy" id="47621"/>
    <lineage>
        <taxon>Eukaryota</taxon>
        <taxon>Viridiplantae</taxon>
        <taxon>Streptophyta</taxon>
        <taxon>Embryophyta</taxon>
        <taxon>Tracheophyta</taxon>
        <taxon>Spermatophyta</taxon>
        <taxon>Magnoliopsida</taxon>
        <taxon>eudicotyledons</taxon>
        <taxon>Gunneridae</taxon>
        <taxon>Pentapetalae</taxon>
        <taxon>rosids</taxon>
        <taxon>malvids</taxon>
        <taxon>Malvales</taxon>
        <taxon>Malvaceae</taxon>
        <taxon>Malvoideae</taxon>
        <taxon>Gossypium</taxon>
    </lineage>
</organism>
<accession>A0A5B6WVP8</accession>
<comment type="caution">
    <text evidence="1">The sequence shown here is derived from an EMBL/GenBank/DDBJ whole genome shotgun (WGS) entry which is preliminary data.</text>
</comment>
<dbReference type="Proteomes" id="UP000325315">
    <property type="component" value="Unassembled WGS sequence"/>
</dbReference>
<keyword evidence="2" id="KW-1185">Reference proteome</keyword>
<dbReference type="AlphaFoldDB" id="A0A5B6WVP8"/>
<sequence>MSRFLIGLHFSLTVFESLFENHLQLPHPADQVGHPIREPDSMPTPQLRRRKIPESLVKLIKSIMCLSLSLMCKGFLSASHRVFSSWLSSPNNKVFKWTQRQWDA</sequence>
<reference evidence="2" key="1">
    <citation type="journal article" date="2019" name="Plant Biotechnol. J.">
        <title>Genome sequencing of the Australian wild diploid species Gossypium australe highlights disease resistance and delayed gland morphogenesis.</title>
        <authorList>
            <person name="Cai Y."/>
            <person name="Cai X."/>
            <person name="Wang Q."/>
            <person name="Wang P."/>
            <person name="Zhang Y."/>
            <person name="Cai C."/>
            <person name="Xu Y."/>
            <person name="Wang K."/>
            <person name="Zhou Z."/>
            <person name="Wang C."/>
            <person name="Geng S."/>
            <person name="Li B."/>
            <person name="Dong Q."/>
            <person name="Hou Y."/>
            <person name="Wang H."/>
            <person name="Ai P."/>
            <person name="Liu Z."/>
            <person name="Yi F."/>
            <person name="Sun M."/>
            <person name="An G."/>
            <person name="Cheng J."/>
            <person name="Zhang Y."/>
            <person name="Shi Q."/>
            <person name="Xie Y."/>
            <person name="Shi X."/>
            <person name="Chang Y."/>
            <person name="Huang F."/>
            <person name="Chen Y."/>
            <person name="Hong S."/>
            <person name="Mi L."/>
            <person name="Sun Q."/>
            <person name="Zhang L."/>
            <person name="Zhou B."/>
            <person name="Peng R."/>
            <person name="Zhang X."/>
            <person name="Liu F."/>
        </authorList>
    </citation>
    <scope>NUCLEOTIDE SEQUENCE [LARGE SCALE GENOMIC DNA]</scope>
    <source>
        <strain evidence="2">cv. PA1801</strain>
    </source>
</reference>
<dbReference type="EMBL" id="SMMG02000002">
    <property type="protein sequence ID" value="KAA3485543.1"/>
    <property type="molecule type" value="Genomic_DNA"/>
</dbReference>
<evidence type="ECO:0000313" key="2">
    <source>
        <dbReference type="Proteomes" id="UP000325315"/>
    </source>
</evidence>
<proteinExistence type="predicted"/>